<name>A0ACB5T7U2_AMBMO</name>
<sequence>MFESVPEMVEKCFTNSDSSSLERIQVEDFIKSKFETFIKDYPTEMARVFSEHCPKLNSELLNIPDSKYKYIYANSLFELSDKSVLAFAIPKDVKLEYVKLLLKYNHTKLKDYVLGLNNIDADVLEFLEKHNEMEIIVDIYKNDNQCEKAVHKIIAIIQKTGEDLIAQGYSKQLSDKLWEYLFLGFQVLESGESKTNNSETLTENEFLLLELVESTVKLFVRASQGSKNIGTAHPENDKVLNVFKRYTQDAFTNLIDLRKDSSDSFSKIFYEFLNRSSVKVTTLGDVRPVLNEISLAYSHGQAILGIILKLVNEDIYVDMEQLEKLKLQGWSLGSLECEVCGKNIWGSRINPNVFETWQESKLGVEVNEVDKRNLEIIVFQCKHGYHTKCLDKMGVHDSEKTCILCHPK</sequence>
<evidence type="ECO:0000313" key="2">
    <source>
        <dbReference type="Proteomes" id="UP001165064"/>
    </source>
</evidence>
<gene>
    <name evidence="1" type="ORF">Amon02_000587900</name>
</gene>
<protein>
    <submittedName>
        <fullName evidence="1">Unnamed protein product</fullName>
    </submittedName>
</protein>
<keyword evidence="2" id="KW-1185">Reference proteome</keyword>
<reference evidence="1" key="1">
    <citation type="submission" date="2023-04" db="EMBL/GenBank/DDBJ databases">
        <title>Ambrosiozyma monospora NBRC 10751.</title>
        <authorList>
            <person name="Ichikawa N."/>
            <person name="Sato H."/>
            <person name="Tonouchi N."/>
        </authorList>
    </citation>
    <scope>NUCLEOTIDE SEQUENCE</scope>
    <source>
        <strain evidence="1">NBRC 10751</strain>
    </source>
</reference>
<evidence type="ECO:0000313" key="1">
    <source>
        <dbReference type="EMBL" id="GME82979.1"/>
    </source>
</evidence>
<proteinExistence type="predicted"/>
<dbReference type="Proteomes" id="UP001165064">
    <property type="component" value="Unassembled WGS sequence"/>
</dbReference>
<organism evidence="1 2">
    <name type="scientific">Ambrosiozyma monospora</name>
    <name type="common">Yeast</name>
    <name type="synonym">Endomycopsis monosporus</name>
    <dbReference type="NCBI Taxonomy" id="43982"/>
    <lineage>
        <taxon>Eukaryota</taxon>
        <taxon>Fungi</taxon>
        <taxon>Dikarya</taxon>
        <taxon>Ascomycota</taxon>
        <taxon>Saccharomycotina</taxon>
        <taxon>Pichiomycetes</taxon>
        <taxon>Pichiales</taxon>
        <taxon>Pichiaceae</taxon>
        <taxon>Ambrosiozyma</taxon>
    </lineage>
</organism>
<dbReference type="EMBL" id="BSXS01004432">
    <property type="protein sequence ID" value="GME82979.1"/>
    <property type="molecule type" value="Genomic_DNA"/>
</dbReference>
<comment type="caution">
    <text evidence="1">The sequence shown here is derived from an EMBL/GenBank/DDBJ whole genome shotgun (WGS) entry which is preliminary data.</text>
</comment>
<accession>A0ACB5T7U2</accession>